<dbReference type="Proteomes" id="UP000569329">
    <property type="component" value="Unassembled WGS sequence"/>
</dbReference>
<gene>
    <name evidence="2" type="ORF">FHX42_001652</name>
</gene>
<feature type="region of interest" description="Disordered" evidence="1">
    <location>
        <begin position="1"/>
        <end position="30"/>
    </location>
</feature>
<accession>A0A839DY76</accession>
<dbReference type="AlphaFoldDB" id="A0A839DY76"/>
<keyword evidence="3" id="KW-1185">Reference proteome</keyword>
<name>A0A839DY76_9PSEU</name>
<organism evidence="2 3">
    <name type="scientific">Halosaccharopolyspora lacisalsi</name>
    <dbReference type="NCBI Taxonomy" id="1000566"/>
    <lineage>
        <taxon>Bacteria</taxon>
        <taxon>Bacillati</taxon>
        <taxon>Actinomycetota</taxon>
        <taxon>Actinomycetes</taxon>
        <taxon>Pseudonocardiales</taxon>
        <taxon>Pseudonocardiaceae</taxon>
        <taxon>Halosaccharopolyspora</taxon>
    </lineage>
</organism>
<comment type="caution">
    <text evidence="2">The sequence shown here is derived from an EMBL/GenBank/DDBJ whole genome shotgun (WGS) entry which is preliminary data.</text>
</comment>
<dbReference type="RefSeq" id="WP_182543615.1">
    <property type="nucleotide sequence ID" value="NZ_JACGWZ010000002.1"/>
</dbReference>
<dbReference type="EMBL" id="JACGWZ010000002">
    <property type="protein sequence ID" value="MBA8824305.1"/>
    <property type="molecule type" value="Genomic_DNA"/>
</dbReference>
<proteinExistence type="predicted"/>
<protein>
    <submittedName>
        <fullName evidence="2">Uncharacterized protein</fullName>
    </submittedName>
</protein>
<evidence type="ECO:0000256" key="1">
    <source>
        <dbReference type="SAM" id="MobiDB-lite"/>
    </source>
</evidence>
<evidence type="ECO:0000313" key="2">
    <source>
        <dbReference type="EMBL" id="MBA8824305.1"/>
    </source>
</evidence>
<sequence>MAGKSETGSLTPGQSVARDNGERIGCSTGGRRVLMRRRTTTPGFVVTVDARADLEVPTETITSHWEVATAAFDRMMKHY</sequence>
<evidence type="ECO:0000313" key="3">
    <source>
        <dbReference type="Proteomes" id="UP000569329"/>
    </source>
</evidence>
<reference evidence="2 3" key="1">
    <citation type="submission" date="2020-07" db="EMBL/GenBank/DDBJ databases">
        <title>Sequencing the genomes of 1000 actinobacteria strains.</title>
        <authorList>
            <person name="Klenk H.-P."/>
        </authorList>
    </citation>
    <scope>NUCLEOTIDE SEQUENCE [LARGE SCALE GENOMIC DNA]</scope>
    <source>
        <strain evidence="2 3">DSM 45975</strain>
    </source>
</reference>
<feature type="compositionally biased region" description="Polar residues" evidence="1">
    <location>
        <begin position="1"/>
        <end position="14"/>
    </location>
</feature>